<evidence type="ECO:0000313" key="3">
    <source>
        <dbReference type="EMBL" id="MDP5272871.1"/>
    </source>
</evidence>
<gene>
    <name evidence="3" type="ORF">Q5Y73_02005</name>
</gene>
<dbReference type="Pfam" id="PF01230">
    <property type="entry name" value="HIT"/>
    <property type="match status" value="1"/>
</dbReference>
<dbReference type="EMBL" id="JAVAMP010000001">
    <property type="protein sequence ID" value="MDP5272871.1"/>
    <property type="molecule type" value="Genomic_DNA"/>
</dbReference>
<feature type="short sequence motif" description="Histidine triad motif" evidence="1">
    <location>
        <begin position="97"/>
        <end position="101"/>
    </location>
</feature>
<dbReference type="SUPFAM" id="SSF54197">
    <property type="entry name" value="HIT-like"/>
    <property type="match status" value="1"/>
</dbReference>
<organism evidence="3 4">
    <name type="scientific">Chengkuizengella axinellae</name>
    <dbReference type="NCBI Taxonomy" id="3064388"/>
    <lineage>
        <taxon>Bacteria</taxon>
        <taxon>Bacillati</taxon>
        <taxon>Bacillota</taxon>
        <taxon>Bacilli</taxon>
        <taxon>Bacillales</taxon>
        <taxon>Paenibacillaceae</taxon>
        <taxon>Chengkuizengella</taxon>
    </lineage>
</organism>
<dbReference type="InterPro" id="IPR011146">
    <property type="entry name" value="HIT-like"/>
</dbReference>
<accession>A0ABT9IU63</accession>
<keyword evidence="4" id="KW-1185">Reference proteome</keyword>
<evidence type="ECO:0000256" key="1">
    <source>
        <dbReference type="PROSITE-ProRule" id="PRU00464"/>
    </source>
</evidence>
<comment type="caution">
    <text evidence="3">The sequence shown here is derived from an EMBL/GenBank/DDBJ whole genome shotgun (WGS) entry which is preliminary data.</text>
</comment>
<proteinExistence type="predicted"/>
<dbReference type="PANTHER" id="PTHR46648:SF1">
    <property type="entry name" value="ADENOSINE 5'-MONOPHOSPHORAMIDASE HNT1"/>
    <property type="match status" value="1"/>
</dbReference>
<dbReference type="InterPro" id="IPR036265">
    <property type="entry name" value="HIT-like_sf"/>
</dbReference>
<evidence type="ECO:0000259" key="2">
    <source>
        <dbReference type="PROSITE" id="PS51084"/>
    </source>
</evidence>
<dbReference type="Proteomes" id="UP001231941">
    <property type="component" value="Unassembled WGS sequence"/>
</dbReference>
<feature type="domain" description="HIT" evidence="2">
    <location>
        <begin position="5"/>
        <end position="112"/>
    </location>
</feature>
<evidence type="ECO:0000313" key="4">
    <source>
        <dbReference type="Proteomes" id="UP001231941"/>
    </source>
</evidence>
<reference evidence="3 4" key="1">
    <citation type="submission" date="2023-08" db="EMBL/GenBank/DDBJ databases">
        <authorList>
            <person name="Park J.-S."/>
        </authorList>
    </citation>
    <scope>NUCLEOTIDE SEQUENCE [LARGE SCALE GENOMIC DNA]</scope>
    <source>
        <strain evidence="3 4">2205SS18-9</strain>
    </source>
</reference>
<protein>
    <submittedName>
        <fullName evidence="3">HIT domain-containing protein</fullName>
    </submittedName>
</protein>
<dbReference type="RefSeq" id="WP_305990174.1">
    <property type="nucleotide sequence ID" value="NZ_JAVAMP010000001.1"/>
</dbReference>
<dbReference type="PANTHER" id="PTHR46648">
    <property type="entry name" value="HIT FAMILY PROTEIN 1"/>
    <property type="match status" value="1"/>
</dbReference>
<dbReference type="PROSITE" id="PS51084">
    <property type="entry name" value="HIT_2"/>
    <property type="match status" value="1"/>
</dbReference>
<dbReference type="InterPro" id="IPR001310">
    <property type="entry name" value="Histidine_triad_HIT"/>
</dbReference>
<sequence>MKNCPLCWPIQLIDDQKIIFETERTVFIMKPQEILIGSGLVIPKKHKETVFDLSEEEVAETFSLLKKVKLYLDKMYHPEGYNVGWNCMPVGGQSINHAHLHVIPRYKDEPLAYKGIRNHLKQRENKRPSL</sequence>
<dbReference type="Gene3D" id="3.30.428.10">
    <property type="entry name" value="HIT-like"/>
    <property type="match status" value="1"/>
</dbReference>
<name>A0ABT9IU63_9BACL</name>